<gene>
    <name evidence="2" type="ORF">F5878DRAFT_667998</name>
</gene>
<comment type="caution">
    <text evidence="2">The sequence shown here is derived from an EMBL/GenBank/DDBJ whole genome shotgun (WGS) entry which is preliminary data.</text>
</comment>
<dbReference type="EMBL" id="MU807879">
    <property type="protein sequence ID" value="KAJ3831048.1"/>
    <property type="molecule type" value="Genomic_DNA"/>
</dbReference>
<keyword evidence="3" id="KW-1185">Reference proteome</keyword>
<dbReference type="Proteomes" id="UP001163846">
    <property type="component" value="Unassembled WGS sequence"/>
</dbReference>
<evidence type="ECO:0000313" key="3">
    <source>
        <dbReference type="Proteomes" id="UP001163846"/>
    </source>
</evidence>
<organism evidence="2 3">
    <name type="scientific">Lentinula raphanica</name>
    <dbReference type="NCBI Taxonomy" id="153919"/>
    <lineage>
        <taxon>Eukaryota</taxon>
        <taxon>Fungi</taxon>
        <taxon>Dikarya</taxon>
        <taxon>Basidiomycota</taxon>
        <taxon>Agaricomycotina</taxon>
        <taxon>Agaricomycetes</taxon>
        <taxon>Agaricomycetidae</taxon>
        <taxon>Agaricales</taxon>
        <taxon>Marasmiineae</taxon>
        <taxon>Omphalotaceae</taxon>
        <taxon>Lentinula</taxon>
    </lineage>
</organism>
<evidence type="ECO:0000256" key="1">
    <source>
        <dbReference type="SAM" id="MobiDB-lite"/>
    </source>
</evidence>
<protein>
    <submittedName>
        <fullName evidence="2">Uncharacterized protein</fullName>
    </submittedName>
</protein>
<proteinExistence type="predicted"/>
<reference evidence="2" key="1">
    <citation type="submission" date="2022-08" db="EMBL/GenBank/DDBJ databases">
        <authorList>
            <consortium name="DOE Joint Genome Institute"/>
            <person name="Min B."/>
            <person name="Riley R."/>
            <person name="Sierra-Patev S."/>
            <person name="Naranjo-Ortiz M."/>
            <person name="Looney B."/>
            <person name="Konkel Z."/>
            <person name="Slot J.C."/>
            <person name="Sakamoto Y."/>
            <person name="Steenwyk J.L."/>
            <person name="Rokas A."/>
            <person name="Carro J."/>
            <person name="Camarero S."/>
            <person name="Ferreira P."/>
            <person name="Molpeceres G."/>
            <person name="Ruiz-Duenas F.J."/>
            <person name="Serrano A."/>
            <person name="Henrissat B."/>
            <person name="Drula E."/>
            <person name="Hughes K.W."/>
            <person name="Mata J.L."/>
            <person name="Ishikawa N.K."/>
            <person name="Vargas-Isla R."/>
            <person name="Ushijima S."/>
            <person name="Smith C.A."/>
            <person name="Ahrendt S."/>
            <person name="Andreopoulos W."/>
            <person name="He G."/>
            <person name="Labutti K."/>
            <person name="Lipzen A."/>
            <person name="Ng V."/>
            <person name="Sandor L."/>
            <person name="Barry K."/>
            <person name="Martinez A.T."/>
            <person name="Xiao Y."/>
            <person name="Gibbons J.G."/>
            <person name="Terashima K."/>
            <person name="Hibbett D.S."/>
            <person name="Grigoriev I.V."/>
        </authorList>
    </citation>
    <scope>NUCLEOTIDE SEQUENCE</scope>
    <source>
        <strain evidence="2">TFB9207</strain>
    </source>
</reference>
<accession>A0AA38NUU8</accession>
<sequence length="281" mass="31632">MPEHARTPLAATLKDLARSYTVQIVVRLKALRLSCGLSACPPPPDIAPNEIFLGLSIYTGPLEDITTHDNRNFGDLGRLFFLVDERINNVSVKQRFIFNNGKIPRHILQTDAELNRLLDLRNTCLTYPPTSLPLELDTEAATRDVETDVSDSGSLSPQNSHSRRAKRKYAPYVVPNRRSVQRMTMEVTVTLIVWSKDSYRQTPATLELAKGDCVTLSLVASALDELFQGRTDTTSLERFVPQKGWMPIRYDTPFVANEGDIISLKYSSTKVDNWHIHVAHL</sequence>
<dbReference type="AlphaFoldDB" id="A0AA38NUU8"/>
<feature type="region of interest" description="Disordered" evidence="1">
    <location>
        <begin position="142"/>
        <end position="167"/>
    </location>
</feature>
<evidence type="ECO:0000313" key="2">
    <source>
        <dbReference type="EMBL" id="KAJ3831048.1"/>
    </source>
</evidence>
<name>A0AA38NUU8_9AGAR</name>
<feature type="compositionally biased region" description="Polar residues" evidence="1">
    <location>
        <begin position="150"/>
        <end position="160"/>
    </location>
</feature>